<proteinExistence type="predicted"/>
<name>A0A4P9YC44_ROZAC</name>
<protein>
    <submittedName>
        <fullName evidence="1">Uncharacterized protein</fullName>
    </submittedName>
</protein>
<dbReference type="Proteomes" id="UP000281549">
    <property type="component" value="Unassembled WGS sequence"/>
</dbReference>
<sequence length="296" mass="33337">SLIALVILTRVPQTNTEDNLSNNSFSVEVPVQQVPTTVADKESAKPIADDALETDSLVEIDYDEDVEDISPEIDTSKVIDRLRATLGRLKNKLAALVAVHLAAGPSESLDRDINARQEEISQSTRGLELLDDALESRNNEGPVPISTPTVIAQVLASEQKDQKVISAVHKLYPKMDLKPSDLNNIEEYLPRFERIYKDNNLNTEQPKHLLRLFAHNNESVAHWLTRQNKLNQRCNWDVPKTDLLKEFLAPYWKSENVSKIFQRHPTAVCDSVHSQSFQVLFSSNDLYSVAIACFHS</sequence>
<feature type="non-terminal residue" evidence="1">
    <location>
        <position position="1"/>
    </location>
</feature>
<dbReference type="EMBL" id="ML006180">
    <property type="protein sequence ID" value="RKP16867.1"/>
    <property type="molecule type" value="Genomic_DNA"/>
</dbReference>
<gene>
    <name evidence="1" type="ORF">ROZALSC1DRAFT_24798</name>
</gene>
<dbReference type="AlphaFoldDB" id="A0A4P9YC44"/>
<organism evidence="1 2">
    <name type="scientific">Rozella allomycis (strain CSF55)</name>
    <dbReference type="NCBI Taxonomy" id="988480"/>
    <lineage>
        <taxon>Eukaryota</taxon>
        <taxon>Fungi</taxon>
        <taxon>Fungi incertae sedis</taxon>
        <taxon>Cryptomycota</taxon>
        <taxon>Cryptomycota incertae sedis</taxon>
        <taxon>Rozella</taxon>
    </lineage>
</organism>
<accession>A0A4P9YC44</accession>
<evidence type="ECO:0000313" key="2">
    <source>
        <dbReference type="Proteomes" id="UP000281549"/>
    </source>
</evidence>
<reference evidence="2" key="1">
    <citation type="journal article" date="2018" name="Nat. Microbiol.">
        <title>Leveraging single-cell genomics to expand the fungal tree of life.</title>
        <authorList>
            <person name="Ahrendt S.R."/>
            <person name="Quandt C.A."/>
            <person name="Ciobanu D."/>
            <person name="Clum A."/>
            <person name="Salamov A."/>
            <person name="Andreopoulos B."/>
            <person name="Cheng J.F."/>
            <person name="Woyke T."/>
            <person name="Pelin A."/>
            <person name="Henrissat B."/>
            <person name="Reynolds N.K."/>
            <person name="Benny G.L."/>
            <person name="Smith M.E."/>
            <person name="James T.Y."/>
            <person name="Grigoriev I.V."/>
        </authorList>
    </citation>
    <scope>NUCLEOTIDE SEQUENCE [LARGE SCALE GENOMIC DNA]</scope>
    <source>
        <strain evidence="2">CSF55</strain>
    </source>
</reference>
<evidence type="ECO:0000313" key="1">
    <source>
        <dbReference type="EMBL" id="RKP16867.1"/>
    </source>
</evidence>